<feature type="non-terminal residue" evidence="2">
    <location>
        <position position="97"/>
    </location>
</feature>
<proteinExistence type="predicted"/>
<dbReference type="EMBL" id="AJWY01006001">
    <property type="protein sequence ID" value="EKC68085.1"/>
    <property type="molecule type" value="Genomic_DNA"/>
</dbReference>
<protein>
    <submittedName>
        <fullName evidence="2">Bacteriocin</fullName>
    </submittedName>
</protein>
<reference evidence="2" key="1">
    <citation type="journal article" date="2013" name="Environ. Microbiol.">
        <title>Microbiota from the distal guts of lean and obese adolescents exhibit partial functional redundancy besides clear differences in community structure.</title>
        <authorList>
            <person name="Ferrer M."/>
            <person name="Ruiz A."/>
            <person name="Lanza F."/>
            <person name="Haange S.B."/>
            <person name="Oberbach A."/>
            <person name="Till H."/>
            <person name="Bargiela R."/>
            <person name="Campoy C."/>
            <person name="Segura M.T."/>
            <person name="Richter M."/>
            <person name="von Bergen M."/>
            <person name="Seifert J."/>
            <person name="Suarez A."/>
        </authorList>
    </citation>
    <scope>NUCLEOTIDE SEQUENCE</scope>
</reference>
<dbReference type="AlphaFoldDB" id="K1TP80"/>
<comment type="caution">
    <text evidence="2">The sequence shown here is derived from an EMBL/GenBank/DDBJ whole genome shotgun (WGS) entry which is preliminary data.</text>
</comment>
<sequence>MKKLRLLLITLCVTALMGSMAVTAYAGGGEEWDGLAPVEPLPAETVDPGEGFTEEGNLVTRDLLYDEHTNKQFITVRPAAAITFYIVIDYDKPTDED</sequence>
<dbReference type="InterPro" id="IPR025376">
    <property type="entry name" value="CD1107-like_dom"/>
</dbReference>
<accession>K1TP80</accession>
<gene>
    <name evidence="2" type="ORF">LEA_08975</name>
</gene>
<organism evidence="2">
    <name type="scientific">human gut metagenome</name>
    <dbReference type="NCBI Taxonomy" id="408170"/>
    <lineage>
        <taxon>unclassified sequences</taxon>
        <taxon>metagenomes</taxon>
        <taxon>organismal metagenomes</taxon>
    </lineage>
</organism>
<dbReference type="Pfam" id="PF14283">
    <property type="entry name" value="CD1107-like"/>
    <property type="match status" value="1"/>
</dbReference>
<evidence type="ECO:0000313" key="2">
    <source>
        <dbReference type="EMBL" id="EKC68085.1"/>
    </source>
</evidence>
<feature type="domain" description="Mobile element protein CD1107-like" evidence="1">
    <location>
        <begin position="51"/>
        <end position="95"/>
    </location>
</feature>
<evidence type="ECO:0000259" key="1">
    <source>
        <dbReference type="Pfam" id="PF14283"/>
    </source>
</evidence>
<name>K1TP80_9ZZZZ</name>